<dbReference type="RefSeq" id="WP_406766405.1">
    <property type="nucleotide sequence ID" value="NZ_JBJHZY010000004.1"/>
</dbReference>
<dbReference type="EMBL" id="JBJHZY010000004">
    <property type="protein sequence ID" value="MFL0269784.1"/>
    <property type="molecule type" value="Genomic_DNA"/>
</dbReference>
<evidence type="ECO:0000256" key="1">
    <source>
        <dbReference type="ARBA" id="ARBA00022679"/>
    </source>
</evidence>
<evidence type="ECO:0000313" key="4">
    <source>
        <dbReference type="EMBL" id="MFL0269784.1"/>
    </source>
</evidence>
<accession>A0ABW8TVP0</accession>
<dbReference type="Pfam" id="PF13439">
    <property type="entry name" value="Glyco_transf_4"/>
    <property type="match status" value="1"/>
</dbReference>
<organism evidence="4 5">
    <name type="scientific">Candidatus Clostridium radicumherbarum</name>
    <dbReference type="NCBI Taxonomy" id="3381662"/>
    <lineage>
        <taxon>Bacteria</taxon>
        <taxon>Bacillati</taxon>
        <taxon>Bacillota</taxon>
        <taxon>Clostridia</taxon>
        <taxon>Eubacteriales</taxon>
        <taxon>Clostridiaceae</taxon>
        <taxon>Clostridium</taxon>
    </lineage>
</organism>
<dbReference type="InterPro" id="IPR028098">
    <property type="entry name" value="Glyco_trans_4-like_N"/>
</dbReference>
<evidence type="ECO:0000259" key="2">
    <source>
        <dbReference type="Pfam" id="PF00534"/>
    </source>
</evidence>
<evidence type="ECO:0000259" key="3">
    <source>
        <dbReference type="Pfam" id="PF13439"/>
    </source>
</evidence>
<reference evidence="4 5" key="1">
    <citation type="submission" date="2024-11" db="EMBL/GenBank/DDBJ databases">
        <authorList>
            <person name="Heng Y.C."/>
            <person name="Lim A.C.H."/>
            <person name="Lee J.K.Y."/>
            <person name="Kittelmann S."/>
        </authorList>
    </citation>
    <scope>NUCLEOTIDE SEQUENCE [LARGE SCALE GENOMIC DNA]</scope>
    <source>
        <strain evidence="4 5">WILCCON 0202</strain>
    </source>
</reference>
<keyword evidence="5" id="KW-1185">Reference proteome</keyword>
<dbReference type="PANTHER" id="PTHR46401:SF2">
    <property type="entry name" value="GLYCOSYLTRANSFERASE WBBK-RELATED"/>
    <property type="match status" value="1"/>
</dbReference>
<dbReference type="CDD" id="cd03794">
    <property type="entry name" value="GT4_WbuB-like"/>
    <property type="match status" value="1"/>
</dbReference>
<comment type="caution">
    <text evidence="4">The sequence shown here is derived from an EMBL/GenBank/DDBJ whole genome shotgun (WGS) entry which is preliminary data.</text>
</comment>
<evidence type="ECO:0000313" key="5">
    <source>
        <dbReference type="Proteomes" id="UP001623661"/>
    </source>
</evidence>
<name>A0ABW8TVP0_9CLOT</name>
<feature type="domain" description="Glycosyltransferase subfamily 4-like N-terminal" evidence="3">
    <location>
        <begin position="31"/>
        <end position="167"/>
    </location>
</feature>
<dbReference type="SUPFAM" id="SSF53756">
    <property type="entry name" value="UDP-Glycosyltransferase/glycogen phosphorylase"/>
    <property type="match status" value="1"/>
</dbReference>
<feature type="domain" description="Glycosyl transferase family 1" evidence="2">
    <location>
        <begin position="179"/>
        <end position="344"/>
    </location>
</feature>
<dbReference type="Pfam" id="PF00534">
    <property type="entry name" value="Glycos_transf_1"/>
    <property type="match status" value="1"/>
</dbReference>
<proteinExistence type="predicted"/>
<dbReference type="Proteomes" id="UP001623661">
    <property type="component" value="Unassembled WGS sequence"/>
</dbReference>
<dbReference type="Gene3D" id="3.40.50.2000">
    <property type="entry name" value="Glycogen Phosphorylase B"/>
    <property type="match status" value="2"/>
</dbReference>
<sequence length="375" mass="43728">MKICMLTSGHNVYDSRIYYKEILSLKKYYNEIYLIAPGERNFTTRDGIKVLSFKKRKYWFDRIRPMKDMLELAKGIQADVYHAHEPDSLGVAIKLKEKTGAKIIYDSHEYYPESFSEHFPVGKKLAEKCIYNYEKHLAEKADCVITVNNLLVNKFKRYSKNVVLLPNYPVFSEKVRKKVFNKIPTFVYVGGLSEERGILNILKSIKLVNGNYKYIFVGQFWSEEFKNKVFAYINKNLRNKDIIFTGKIPHPEVAKYLEDASAGFVLLRSTNWRYVNSEPIKLFEYMQNRVPVIASDFPMMRAIVNESNCGVLVNPEDTHSIARAIENIANNSQDLLEIGQNGYRSAKKKYNWKILEPAFINMYKDINDEEYAKSN</sequence>
<gene>
    <name evidence="4" type="ORF">ACJDUH_17025</name>
</gene>
<keyword evidence="1" id="KW-0808">Transferase</keyword>
<protein>
    <submittedName>
        <fullName evidence="4">Glycosyltransferase family 4 protein</fullName>
    </submittedName>
</protein>
<dbReference type="PANTHER" id="PTHR46401">
    <property type="entry name" value="GLYCOSYLTRANSFERASE WBBK-RELATED"/>
    <property type="match status" value="1"/>
</dbReference>
<dbReference type="InterPro" id="IPR001296">
    <property type="entry name" value="Glyco_trans_1"/>
</dbReference>